<gene>
    <name evidence="1" type="ORF">GO998_01045</name>
</gene>
<accession>A0ABX7ZB47</accession>
<evidence type="ECO:0000313" key="2">
    <source>
        <dbReference type="Proteomes" id="UP000677898"/>
    </source>
</evidence>
<sequence>MRTSIYAYVGGKPTGYPDASGLCPWCLIGVLLELGLIANEIATSDVPMIGGNLGGATARTIGRSAAKETAQNCAVSAKGEYIDGYRAVSKAEADDIAKYGFGPDPTGRSMADKWFSETQQGAEKFRKMFPSFKK</sequence>
<proteinExistence type="predicted"/>
<name>A0ABX7ZB47_9RALS</name>
<organism evidence="1 2">
    <name type="scientific">Ralstonia syzygii</name>
    <dbReference type="NCBI Taxonomy" id="28097"/>
    <lineage>
        <taxon>Bacteria</taxon>
        <taxon>Pseudomonadati</taxon>
        <taxon>Pseudomonadota</taxon>
        <taxon>Betaproteobacteria</taxon>
        <taxon>Burkholderiales</taxon>
        <taxon>Burkholderiaceae</taxon>
        <taxon>Ralstonia</taxon>
        <taxon>Ralstonia solanacearum species complex</taxon>
    </lineage>
</organism>
<protein>
    <submittedName>
        <fullName evidence="1">Uncharacterized protein</fullName>
    </submittedName>
</protein>
<evidence type="ECO:0000313" key="1">
    <source>
        <dbReference type="EMBL" id="QUP52448.1"/>
    </source>
</evidence>
<keyword evidence="2" id="KW-1185">Reference proteome</keyword>
<dbReference type="Proteomes" id="UP000677898">
    <property type="component" value="Chromosome"/>
</dbReference>
<reference evidence="1 2" key="1">
    <citation type="journal article" date="2021" name="Phytopathology">
        <title>Complete genome sequence of Ralstonia syzygii subsp. indonesiensis strain LLRS-1, isolated from wilted tobacco in China.</title>
        <authorList>
            <person name="Lu C.H."/>
            <person name="Li J.Y."/>
            <person name="Mi M.G."/>
            <person name="Lin Z.L."/>
            <person name="Jiang N."/>
            <person name="Gai X."/>
            <person name="Ma J.H."/>
            <person name="Lei L.P."/>
            <person name="Xia Z.Y."/>
        </authorList>
    </citation>
    <scope>NUCLEOTIDE SEQUENCE [LARGE SCALE GENOMIC DNA]</scope>
    <source>
        <strain evidence="1 2">LLRS-1</strain>
    </source>
</reference>
<dbReference type="RefSeq" id="WP_211904318.1">
    <property type="nucleotide sequence ID" value="NZ_CP046729.1"/>
</dbReference>
<dbReference type="EMBL" id="CP046729">
    <property type="protein sequence ID" value="QUP52448.1"/>
    <property type="molecule type" value="Genomic_DNA"/>
</dbReference>